<dbReference type="InterPro" id="IPR051313">
    <property type="entry name" value="Bact_iron-sidero_bind"/>
</dbReference>
<dbReference type="GO" id="GO:1901678">
    <property type="term" value="P:iron coordination entity transport"/>
    <property type="evidence" value="ECO:0007669"/>
    <property type="project" value="UniProtKB-ARBA"/>
</dbReference>
<dbReference type="RefSeq" id="WP_236881609.1">
    <property type="nucleotide sequence ID" value="NZ_CP137757.1"/>
</dbReference>
<organism evidence="8 9">
    <name type="scientific">Corynebacterium pseudokroppenstedtii</name>
    <dbReference type="NCBI Taxonomy" id="2804917"/>
    <lineage>
        <taxon>Bacteria</taxon>
        <taxon>Bacillati</taxon>
        <taxon>Actinomycetota</taxon>
        <taxon>Actinomycetes</taxon>
        <taxon>Mycobacteriales</taxon>
        <taxon>Corynebacteriaceae</taxon>
        <taxon>Corynebacterium</taxon>
    </lineage>
</organism>
<gene>
    <name evidence="8" type="ORF">Q0N40_02680</name>
</gene>
<keyword evidence="4" id="KW-0732">Signal</keyword>
<dbReference type="PANTHER" id="PTHR30532">
    <property type="entry name" value="IRON III DICITRATE-BINDING PERIPLASMIC PROTEIN"/>
    <property type="match status" value="1"/>
</dbReference>
<feature type="compositionally biased region" description="Low complexity" evidence="6">
    <location>
        <begin position="88"/>
        <end position="103"/>
    </location>
</feature>
<dbReference type="CDD" id="cd01146">
    <property type="entry name" value="FhuD"/>
    <property type="match status" value="1"/>
</dbReference>
<feature type="region of interest" description="Disordered" evidence="6">
    <location>
        <begin position="1"/>
        <end position="63"/>
    </location>
</feature>
<evidence type="ECO:0000256" key="5">
    <source>
        <dbReference type="SAM" id="Coils"/>
    </source>
</evidence>
<evidence type="ECO:0000313" key="8">
    <source>
        <dbReference type="EMBL" id="WPF25469.1"/>
    </source>
</evidence>
<keyword evidence="5" id="KW-0175">Coiled coil</keyword>
<dbReference type="Gene3D" id="3.40.50.1980">
    <property type="entry name" value="Nitrogenase molybdenum iron protein domain"/>
    <property type="match status" value="2"/>
</dbReference>
<dbReference type="GO" id="GO:0030288">
    <property type="term" value="C:outer membrane-bounded periplasmic space"/>
    <property type="evidence" value="ECO:0007669"/>
    <property type="project" value="TreeGrafter"/>
</dbReference>
<dbReference type="InterPro" id="IPR006311">
    <property type="entry name" value="TAT_signal"/>
</dbReference>
<protein>
    <submittedName>
        <fullName evidence="8">ABC transporter substrate-binding protein</fullName>
    </submittedName>
</protein>
<dbReference type="Proteomes" id="UP001174314">
    <property type="component" value="Chromosome"/>
</dbReference>
<dbReference type="AlphaFoldDB" id="A0AAU0Q0W3"/>
<feature type="coiled-coil region" evidence="5">
    <location>
        <begin position="229"/>
        <end position="256"/>
    </location>
</feature>
<feature type="compositionally biased region" description="Polar residues" evidence="6">
    <location>
        <begin position="7"/>
        <end position="35"/>
    </location>
</feature>
<feature type="region of interest" description="Disordered" evidence="6">
    <location>
        <begin position="88"/>
        <end position="114"/>
    </location>
</feature>
<comment type="subcellular location">
    <subcellularLocation>
        <location evidence="1">Cell envelope</location>
    </subcellularLocation>
</comment>
<accession>A0AAU0Q0W3</accession>
<evidence type="ECO:0000256" key="2">
    <source>
        <dbReference type="ARBA" id="ARBA00008814"/>
    </source>
</evidence>
<evidence type="ECO:0000256" key="4">
    <source>
        <dbReference type="ARBA" id="ARBA00022729"/>
    </source>
</evidence>
<dbReference type="PROSITE" id="PS51318">
    <property type="entry name" value="TAT"/>
    <property type="match status" value="1"/>
</dbReference>
<evidence type="ECO:0000313" key="9">
    <source>
        <dbReference type="Proteomes" id="UP001174314"/>
    </source>
</evidence>
<dbReference type="SUPFAM" id="SSF53807">
    <property type="entry name" value="Helical backbone' metal receptor"/>
    <property type="match status" value="1"/>
</dbReference>
<dbReference type="InterPro" id="IPR002491">
    <property type="entry name" value="ABC_transptr_periplasmic_BD"/>
</dbReference>
<evidence type="ECO:0000256" key="3">
    <source>
        <dbReference type="ARBA" id="ARBA00022448"/>
    </source>
</evidence>
<name>A0AAU0Q0W3_9CORY</name>
<comment type="similarity">
    <text evidence="2">Belongs to the bacterial solute-binding protein 8 family.</text>
</comment>
<evidence type="ECO:0000256" key="1">
    <source>
        <dbReference type="ARBA" id="ARBA00004196"/>
    </source>
</evidence>
<sequence>MVENPREVSSSSPDSQRGDETLQNQRESSVNVHQQHTSREKLFSHHYSLRRDHRSLSRASRAHERRLSRRSFLVAGMGAGVALGLAACSSSSSDGENAEAESSQKSSDKSAGKHDTSRIIALNTGQIDGLLALGITPVGMGVANAQASSSESIPQYIKDKFGEKYDLDSITIVGQRTQPDMEKVATLHPTLILANDRTSDDVLDQLKSIAPVVTGKGGAENWKDDFRTIADAVGKRDDAQRLIDDHEDAVAEWKKDRGTSPSVSLIRNKGTDYLMLGPLSLAGQVLKGGGCSRPTSQRFEDKVSHPISSENLDQLDADYLFYGFNTKGEKLTKDALWGNLDVVKKGHAVGVDPDPWFLNASVVAANYILDELKKTVK</sequence>
<evidence type="ECO:0000259" key="7">
    <source>
        <dbReference type="PROSITE" id="PS50983"/>
    </source>
</evidence>
<dbReference type="Pfam" id="PF01497">
    <property type="entry name" value="Peripla_BP_2"/>
    <property type="match status" value="1"/>
</dbReference>
<keyword evidence="9" id="KW-1185">Reference proteome</keyword>
<dbReference type="PROSITE" id="PS50983">
    <property type="entry name" value="FE_B12_PBP"/>
    <property type="match status" value="1"/>
</dbReference>
<reference evidence="8 9" key="1">
    <citation type="submission" date="2023-10" db="EMBL/GenBank/DDBJ databases">
        <title>complete genome sequence of Corynebacterium pseudokroppenstedtii P15-C1.</title>
        <authorList>
            <person name="Bruggemann H."/>
            <person name="Poehlein A."/>
        </authorList>
    </citation>
    <scope>NUCLEOTIDE SEQUENCE [LARGE SCALE GENOMIC DNA]</scope>
    <source>
        <strain evidence="8 9">P15_C1</strain>
    </source>
</reference>
<feature type="domain" description="Fe/B12 periplasmic-binding" evidence="7">
    <location>
        <begin position="118"/>
        <end position="377"/>
    </location>
</feature>
<evidence type="ECO:0000256" key="6">
    <source>
        <dbReference type="SAM" id="MobiDB-lite"/>
    </source>
</evidence>
<proteinExistence type="inferred from homology"/>
<keyword evidence="3" id="KW-0813">Transport</keyword>
<dbReference type="EMBL" id="CP137757">
    <property type="protein sequence ID" value="WPF25469.1"/>
    <property type="molecule type" value="Genomic_DNA"/>
</dbReference>
<dbReference type="KEGG" id="cpsk:Q0N40_02680"/>
<dbReference type="PANTHER" id="PTHR30532:SF1">
    <property type="entry name" value="IRON(3+)-HYDROXAMATE-BINDING PROTEIN FHUD"/>
    <property type="match status" value="1"/>
</dbReference>